<organism evidence="1 2">
    <name type="scientific">Clostridium butyricum</name>
    <dbReference type="NCBI Taxonomy" id="1492"/>
    <lineage>
        <taxon>Bacteria</taxon>
        <taxon>Bacillati</taxon>
        <taxon>Bacillota</taxon>
        <taxon>Clostridia</taxon>
        <taxon>Eubacteriales</taxon>
        <taxon>Clostridiaceae</taxon>
        <taxon>Clostridium</taxon>
    </lineage>
</organism>
<evidence type="ECO:0000313" key="2">
    <source>
        <dbReference type="Proteomes" id="UP000238081"/>
    </source>
</evidence>
<proteinExistence type="predicted"/>
<reference evidence="1 2" key="1">
    <citation type="submission" date="2016-01" db="EMBL/GenBank/DDBJ databases">
        <title>Characterization of the Clostridium difficile lineages that are prevalent in Hong Kong and China.</title>
        <authorList>
            <person name="Kwok J.S.-L."/>
            <person name="Lam W.-Y."/>
            <person name="Ip M."/>
            <person name="Chan T.-F."/>
            <person name="Hawkey P.M."/>
            <person name="Tsui S.K.-W."/>
        </authorList>
    </citation>
    <scope>NUCLEOTIDE SEQUENCE [LARGE SCALE GENOMIC DNA]</scope>
    <source>
        <strain evidence="1 2">300064</strain>
    </source>
</reference>
<accession>A0A2S7F9X8</accession>
<dbReference type="Proteomes" id="UP000238081">
    <property type="component" value="Unassembled WGS sequence"/>
</dbReference>
<dbReference type="AlphaFoldDB" id="A0A2S7F9X8"/>
<sequence>MSTKLSNEHITKISKDCNEYKILDVYIILAHISSEVKSGKYLIQSYSSKKSDLINIVHKYCPKAAYKTIHNCIEKLEFMNILIYDESLCAWCLKNMENMTKSKDEAETLEERETLTGYTNIRKFFLTDEFFNMKAREKRVIIYICQLLDSKASRNYKNISINLLKFNSSWLKILKTKCKYYAKNTIENMLEKYKDIFNDFSSLVREKDIAPKTVTNFKFTFTCESLNNRNSEEDMLELIKLKNPKEYALVKDKVEFAQITLSKQKIMHIVRAISTIKEWFLKERVTQLIINKYIAIQIHHSRENIKSLPAYSAAVVKAVVNEYNDFKEKFNKHSSDSHINNYYDTYIENDSFSSTVTEDIQYALSMLKAV</sequence>
<name>A0A2S7F9X8_CLOBU</name>
<dbReference type="RefSeq" id="WP_043665570.1">
    <property type="nucleotide sequence ID" value="NZ_CANCWB010000002.1"/>
</dbReference>
<protein>
    <submittedName>
        <fullName evidence="1">Uncharacterized protein</fullName>
    </submittedName>
</protein>
<dbReference type="EMBL" id="LRDH01000108">
    <property type="protein sequence ID" value="PPV14456.1"/>
    <property type="molecule type" value="Genomic_DNA"/>
</dbReference>
<comment type="caution">
    <text evidence="1">The sequence shown here is derived from an EMBL/GenBank/DDBJ whole genome shotgun (WGS) entry which is preliminary data.</text>
</comment>
<evidence type="ECO:0000313" key="1">
    <source>
        <dbReference type="EMBL" id="PPV14456.1"/>
    </source>
</evidence>
<gene>
    <name evidence="1" type="ORF">AWN73_13775</name>
</gene>